<dbReference type="AlphaFoldDB" id="A0A6P7WTI8"/>
<dbReference type="InterPro" id="IPR001611">
    <property type="entry name" value="Leu-rich_rpt"/>
</dbReference>
<dbReference type="PROSITE" id="PS51450">
    <property type="entry name" value="LRR"/>
    <property type="match status" value="6"/>
</dbReference>
<dbReference type="Gene3D" id="3.80.10.10">
    <property type="entry name" value="Ribonuclease Inhibitor"/>
    <property type="match status" value="6"/>
</dbReference>
<dbReference type="SMART" id="SM00369">
    <property type="entry name" value="LRR_TYP"/>
    <property type="match status" value="13"/>
</dbReference>
<dbReference type="InterPro" id="IPR050541">
    <property type="entry name" value="LRR_TM_domain-containing"/>
</dbReference>
<dbReference type="KEGG" id="muo:115458830"/>
<keyword evidence="3" id="KW-1133">Transmembrane helix</keyword>
<proteinExistence type="predicted"/>
<dbReference type="PANTHER" id="PTHR24369:SF213">
    <property type="entry name" value="INSULIN LIKE GROWTH FACTOR BINDING PROTEIN ACID LABILE SUBUNIT"/>
    <property type="match status" value="1"/>
</dbReference>
<evidence type="ECO:0000313" key="8">
    <source>
        <dbReference type="RefSeq" id="XP_030044511.1"/>
    </source>
</evidence>
<feature type="transmembrane region" description="Helical" evidence="3">
    <location>
        <begin position="644"/>
        <end position="667"/>
    </location>
</feature>
<dbReference type="Proteomes" id="UP000515156">
    <property type="component" value="Unplaced"/>
</dbReference>
<feature type="signal peptide" evidence="4">
    <location>
        <begin position="1"/>
        <end position="18"/>
    </location>
</feature>
<dbReference type="InterPro" id="IPR003591">
    <property type="entry name" value="Leu-rich_rpt_typical-subtyp"/>
</dbReference>
<accession>A0A6P7WTI8</accession>
<organism evidence="5 8">
    <name type="scientific">Microcaecilia unicolor</name>
    <dbReference type="NCBI Taxonomy" id="1415580"/>
    <lineage>
        <taxon>Eukaryota</taxon>
        <taxon>Metazoa</taxon>
        <taxon>Chordata</taxon>
        <taxon>Craniata</taxon>
        <taxon>Vertebrata</taxon>
        <taxon>Euteleostomi</taxon>
        <taxon>Amphibia</taxon>
        <taxon>Gymnophiona</taxon>
        <taxon>Siphonopidae</taxon>
        <taxon>Microcaecilia</taxon>
    </lineage>
</organism>
<gene>
    <name evidence="6 7 8" type="primary">LOC115458830</name>
</gene>
<dbReference type="RefSeq" id="XP_030044511.1">
    <property type="nucleotide sequence ID" value="XM_030188651.1"/>
</dbReference>
<dbReference type="PRINTS" id="PR00019">
    <property type="entry name" value="LEURICHRPT"/>
</dbReference>
<dbReference type="InterPro" id="IPR032675">
    <property type="entry name" value="LRR_dom_sf"/>
</dbReference>
<dbReference type="Pfam" id="PF13855">
    <property type="entry name" value="LRR_8"/>
    <property type="match status" value="5"/>
</dbReference>
<dbReference type="Pfam" id="PF00560">
    <property type="entry name" value="LRR_1"/>
    <property type="match status" value="1"/>
</dbReference>
<reference evidence="6 7" key="1">
    <citation type="submission" date="2025-04" db="UniProtKB">
        <authorList>
            <consortium name="RefSeq"/>
        </authorList>
    </citation>
    <scope>IDENTIFICATION</scope>
</reference>
<keyword evidence="5" id="KW-1185">Reference proteome</keyword>
<evidence type="ECO:0000256" key="2">
    <source>
        <dbReference type="ARBA" id="ARBA00022737"/>
    </source>
</evidence>
<dbReference type="GO" id="GO:0005886">
    <property type="term" value="C:plasma membrane"/>
    <property type="evidence" value="ECO:0007669"/>
    <property type="project" value="TreeGrafter"/>
</dbReference>
<feature type="chain" id="PRO_5044652379" evidence="4">
    <location>
        <begin position="19"/>
        <end position="678"/>
    </location>
</feature>
<evidence type="ECO:0000256" key="1">
    <source>
        <dbReference type="ARBA" id="ARBA00022614"/>
    </source>
</evidence>
<keyword evidence="3" id="KW-0812">Transmembrane</keyword>
<dbReference type="RefSeq" id="XP_030044510.1">
    <property type="nucleotide sequence ID" value="XM_030188650.1"/>
</dbReference>
<dbReference type="GeneID" id="115458830"/>
<keyword evidence="2" id="KW-0677">Repeat</keyword>
<keyword evidence="1" id="KW-0433">Leucine-rich repeat</keyword>
<dbReference type="SUPFAM" id="SSF52058">
    <property type="entry name" value="L domain-like"/>
    <property type="match status" value="1"/>
</dbReference>
<keyword evidence="3" id="KW-0472">Membrane</keyword>
<dbReference type="PANTHER" id="PTHR24369">
    <property type="entry name" value="ANTIGEN BSP, PUTATIVE-RELATED"/>
    <property type="match status" value="1"/>
</dbReference>
<sequence length="678" mass="76884">MRLYLLLFLSVVNGGTSTYRPLEYLPCELIKMDAFCQEKDLFQIPPNLYPTIEKLDLSRNQLQRVAERPLTFYTAVQHLDLSSNKISFIYSGVFANMTSLNILNLSNNQLDQFVQQSKPGIGLIPQVKILDLSGNSLYNGMAEHFIEKAPSLTHLSLASNSITTISAKMFIGSPSLTDLDLHNNIIMDIEEGAFENLPHLFKLDLSMNSLTCISGYNLQQLHILDLSKNSIETFHTTESEEEYNLEELDLSENKLMDFPVLPKKNWLISLNVSKNLIQLGSESSPDDINYLEEDWLKDSFQILNQTPKTTVKNASSVNLSKLVYLDLSYNEIKSIPDGFFDTMSSLHFLNLSKNCLQTYVVTSNYALTSLVTLDLSYNVLQNLSIAINTLTSLQTFYLQSNFLQALEFDIFQGLPNIKELNLQSNNIKVCSTYSGVAKQRIGKDDNGCVSLFSISTLQYLDLSDNMMKNLPEYAFHKTPLTMLDLSLNQGLKVKAQALSGLESFLEYLHLDGNGLSTLNVDLPHFVHLKHLSLSHNQLTWLPTWNKDCTLQILDLRNNSFSDLQTADITALEKTLKKLYLSGNPLSCCGNIWLSHMIQKGLVDIPDLEVMSCQYSKTFAYQEDILISHIRPEVCEKENLKKMNIFIVLAFVLILSIIVIGLFSFCCFRRQKFRQQFKA</sequence>
<evidence type="ECO:0000313" key="5">
    <source>
        <dbReference type="Proteomes" id="UP000515156"/>
    </source>
</evidence>
<evidence type="ECO:0000256" key="3">
    <source>
        <dbReference type="SAM" id="Phobius"/>
    </source>
</evidence>
<evidence type="ECO:0000313" key="6">
    <source>
        <dbReference type="RefSeq" id="XP_030044509.1"/>
    </source>
</evidence>
<evidence type="ECO:0000313" key="7">
    <source>
        <dbReference type="RefSeq" id="XP_030044510.1"/>
    </source>
</evidence>
<dbReference type="FunFam" id="3.80.10.10:FF:000226">
    <property type="entry name" value="leucine-rich repeat-containing protein 32 isoform X1"/>
    <property type="match status" value="1"/>
</dbReference>
<dbReference type="SUPFAM" id="SSF52047">
    <property type="entry name" value="RNI-like"/>
    <property type="match status" value="1"/>
</dbReference>
<protein>
    <submittedName>
        <fullName evidence="6 7">Transforming growth factor beta activator LRRC32-like</fullName>
    </submittedName>
</protein>
<dbReference type="OrthoDB" id="8195690at2759"/>
<keyword evidence="4" id="KW-0732">Signal</keyword>
<name>A0A6P7WTI8_9AMPH</name>
<dbReference type="RefSeq" id="XP_030044509.1">
    <property type="nucleotide sequence ID" value="XM_030188649.1"/>
</dbReference>
<evidence type="ECO:0000256" key="4">
    <source>
        <dbReference type="SAM" id="SignalP"/>
    </source>
</evidence>